<evidence type="ECO:0000313" key="3">
    <source>
        <dbReference type="EMBL" id="GBG15568.1"/>
    </source>
</evidence>
<protein>
    <recommendedName>
        <fullName evidence="2">DUF4340 domain-containing protein</fullName>
    </recommendedName>
</protein>
<gene>
    <name evidence="3" type="ORF">NMK_3179</name>
</gene>
<keyword evidence="1" id="KW-0472">Membrane</keyword>
<evidence type="ECO:0000259" key="2">
    <source>
        <dbReference type="Pfam" id="PF14238"/>
    </source>
</evidence>
<dbReference type="RefSeq" id="WP_109016716.1">
    <property type="nucleotide sequence ID" value="NZ_BDOQ01000019.1"/>
</dbReference>
<keyword evidence="4" id="KW-1185">Reference proteome</keyword>
<dbReference type="AlphaFoldDB" id="A0A2R5FDJ5"/>
<sequence length="291" mass="32943">MKSRWIVNLVLLLLVAGIAAFLYLRPKTADQKPTSYALSQLNPNKFEHLNIEVPGKKPVVLEKQGGRWRLLEPAKGRADLASVGRVLSLAIASSAEKFPATDLTRFGLDHPALTVRMDNEEFTFGMYHPVTGDQYIKYKGAVYLLPTMFSEGASMQPLEFLDKHPLDLNEEIVGFDFSGLEQWEKSRLSMQLENGKWKVSAPDAKPKQDELKEWFSNNWQQLTAKSVEPAKLDGHPQPWFSVKLKSGKVVKFLKLQESPELLLVREDEGLLYHFSQDTGFTILNPPVGYKE</sequence>
<feature type="transmembrane region" description="Helical" evidence="1">
    <location>
        <begin position="6"/>
        <end position="24"/>
    </location>
</feature>
<keyword evidence="1" id="KW-0812">Transmembrane</keyword>
<reference evidence="3 4" key="1">
    <citation type="journal article" date="2018" name="Environ. Microbiol.">
        <title>Isolation and genomic characterization of Novimethylophilus kurashikiensis gen. nov. sp. nov., a new lanthanide-dependent methylotrophic species of Methylophilaceae.</title>
        <authorList>
            <person name="Lv H."/>
            <person name="Sahin N."/>
            <person name="Tani A."/>
        </authorList>
    </citation>
    <scope>NUCLEOTIDE SEQUENCE [LARGE SCALE GENOMIC DNA]</scope>
    <source>
        <strain evidence="3 4">La2-4</strain>
    </source>
</reference>
<proteinExistence type="predicted"/>
<keyword evidence="1" id="KW-1133">Transmembrane helix</keyword>
<evidence type="ECO:0000313" key="4">
    <source>
        <dbReference type="Proteomes" id="UP000245081"/>
    </source>
</evidence>
<organism evidence="3 4">
    <name type="scientific">Novimethylophilus kurashikiensis</name>
    <dbReference type="NCBI Taxonomy" id="1825523"/>
    <lineage>
        <taxon>Bacteria</taxon>
        <taxon>Pseudomonadati</taxon>
        <taxon>Pseudomonadota</taxon>
        <taxon>Betaproteobacteria</taxon>
        <taxon>Nitrosomonadales</taxon>
        <taxon>Methylophilaceae</taxon>
        <taxon>Novimethylophilus</taxon>
    </lineage>
</organism>
<evidence type="ECO:0000256" key="1">
    <source>
        <dbReference type="SAM" id="Phobius"/>
    </source>
</evidence>
<feature type="domain" description="DUF4340" evidence="2">
    <location>
        <begin position="68"/>
        <end position="220"/>
    </location>
</feature>
<dbReference type="InterPro" id="IPR025641">
    <property type="entry name" value="DUF4340"/>
</dbReference>
<dbReference type="Proteomes" id="UP000245081">
    <property type="component" value="Unassembled WGS sequence"/>
</dbReference>
<name>A0A2R5FDJ5_9PROT</name>
<comment type="caution">
    <text evidence="3">The sequence shown here is derived from an EMBL/GenBank/DDBJ whole genome shotgun (WGS) entry which is preliminary data.</text>
</comment>
<accession>A0A2R5FDJ5</accession>
<dbReference type="EMBL" id="BDOQ01000019">
    <property type="protein sequence ID" value="GBG15568.1"/>
    <property type="molecule type" value="Genomic_DNA"/>
</dbReference>
<dbReference type="OrthoDB" id="8534137at2"/>
<dbReference type="Pfam" id="PF14238">
    <property type="entry name" value="DUF4340"/>
    <property type="match status" value="1"/>
</dbReference>